<dbReference type="CDD" id="cd00054">
    <property type="entry name" value="EGF_CA"/>
    <property type="match status" value="6"/>
</dbReference>
<feature type="domain" description="EGF-like" evidence="6">
    <location>
        <begin position="282"/>
        <end position="319"/>
    </location>
</feature>
<dbReference type="STRING" id="1391654.AKJ09_05469"/>
<dbReference type="PANTHER" id="PTHR24039">
    <property type="entry name" value="FIBRILLIN-RELATED"/>
    <property type="match status" value="1"/>
</dbReference>
<evidence type="ECO:0000259" key="6">
    <source>
        <dbReference type="PROSITE" id="PS50026"/>
    </source>
</evidence>
<accession>A0A0K1PZ49</accession>
<dbReference type="Pfam" id="PF12661">
    <property type="entry name" value="hEGF"/>
    <property type="match status" value="1"/>
</dbReference>
<dbReference type="SUPFAM" id="SSF57196">
    <property type="entry name" value="EGF/Laminin"/>
    <property type="match status" value="1"/>
</dbReference>
<gene>
    <name evidence="7" type="ORF">AKJ09_05469</name>
</gene>
<evidence type="ECO:0000256" key="3">
    <source>
        <dbReference type="ARBA" id="ARBA00022737"/>
    </source>
</evidence>
<dbReference type="SMART" id="SM00179">
    <property type="entry name" value="EGF_CA"/>
    <property type="match status" value="6"/>
</dbReference>
<dbReference type="Pfam" id="PF07645">
    <property type="entry name" value="EGF_CA"/>
    <property type="match status" value="6"/>
</dbReference>
<dbReference type="KEGG" id="llu:AKJ09_05469"/>
<feature type="domain" description="EGF-like" evidence="6">
    <location>
        <begin position="187"/>
        <end position="224"/>
    </location>
</feature>
<dbReference type="Pfam" id="PF13385">
    <property type="entry name" value="Laminin_G_3"/>
    <property type="match status" value="1"/>
</dbReference>
<protein>
    <submittedName>
        <fullName evidence="7">PE family protein</fullName>
    </submittedName>
</protein>
<dbReference type="PROSITE" id="PS00010">
    <property type="entry name" value="ASX_HYDROXYL"/>
    <property type="match status" value="6"/>
</dbReference>
<evidence type="ECO:0000313" key="7">
    <source>
        <dbReference type="EMBL" id="AKU98805.1"/>
    </source>
</evidence>
<dbReference type="GO" id="GO:0005509">
    <property type="term" value="F:calcium ion binding"/>
    <property type="evidence" value="ECO:0007669"/>
    <property type="project" value="InterPro"/>
</dbReference>
<dbReference type="SUPFAM" id="SSF49899">
    <property type="entry name" value="Concanavalin A-like lectins/glucanases"/>
    <property type="match status" value="1"/>
</dbReference>
<dbReference type="RefSeq" id="WP_240488580.1">
    <property type="nucleotide sequence ID" value="NZ_CP012333.1"/>
</dbReference>
<organism evidence="7 8">
    <name type="scientific">Labilithrix luteola</name>
    <dbReference type="NCBI Taxonomy" id="1391654"/>
    <lineage>
        <taxon>Bacteria</taxon>
        <taxon>Pseudomonadati</taxon>
        <taxon>Myxococcota</taxon>
        <taxon>Polyangia</taxon>
        <taxon>Polyangiales</taxon>
        <taxon>Labilitrichaceae</taxon>
        <taxon>Labilithrix</taxon>
    </lineage>
</organism>
<evidence type="ECO:0000256" key="4">
    <source>
        <dbReference type="ARBA" id="ARBA00023157"/>
    </source>
</evidence>
<dbReference type="InterPro" id="IPR013032">
    <property type="entry name" value="EGF-like_CS"/>
</dbReference>
<evidence type="ECO:0000313" key="8">
    <source>
        <dbReference type="Proteomes" id="UP000064967"/>
    </source>
</evidence>
<dbReference type="EMBL" id="CP012333">
    <property type="protein sequence ID" value="AKU98805.1"/>
    <property type="molecule type" value="Genomic_DNA"/>
</dbReference>
<evidence type="ECO:0000256" key="2">
    <source>
        <dbReference type="ARBA" id="ARBA00022729"/>
    </source>
</evidence>
<dbReference type="InterPro" id="IPR001881">
    <property type="entry name" value="EGF-like_Ca-bd_dom"/>
</dbReference>
<evidence type="ECO:0000256" key="5">
    <source>
        <dbReference type="SAM" id="MobiDB-lite"/>
    </source>
</evidence>
<dbReference type="Gene3D" id="2.10.25.10">
    <property type="entry name" value="Laminin"/>
    <property type="match status" value="7"/>
</dbReference>
<feature type="domain" description="EGF-like" evidence="6">
    <location>
        <begin position="234"/>
        <end position="272"/>
    </location>
</feature>
<keyword evidence="3" id="KW-0677">Repeat</keyword>
<dbReference type="InterPro" id="IPR049883">
    <property type="entry name" value="NOTCH1_EGF-like"/>
</dbReference>
<keyword evidence="4" id="KW-1015">Disulfide bond</keyword>
<dbReference type="SUPFAM" id="SSF57184">
    <property type="entry name" value="Growth factor receptor domain"/>
    <property type="match status" value="2"/>
</dbReference>
<name>A0A0K1PZ49_9BACT</name>
<dbReference type="InterPro" id="IPR000152">
    <property type="entry name" value="EGF-type_Asp/Asn_hydroxyl_site"/>
</dbReference>
<dbReference type="PANTHER" id="PTHR24039:SF58">
    <property type="entry name" value="EGF-LIKE DOMAIN-CONTAINING PROTEIN"/>
    <property type="match status" value="1"/>
</dbReference>
<sequence length="588" mass="57849">MAVAAPACLPEQTRSYGNVETDDEGPGPVAPVDASKADSPSAPADAAPPPPEASPCAVCLPQATCQARGETATCQCPAGFAGDGTIAGTGCNDVDECSGSNGCVAPGSGGACTNTAGSYTCGCQPGFVGDGKASGTGCTDVDECSGANDCVAGQAGGACANVPGGYTCACQPGYSGDGKTSGTGCSDVDECAGGSGCVAPEAGGACANTVGGFTCSCQSGYQGDGKISGSGCTDIDECASSGNECESPLWGGACTNVVGGYTCGCQPGYAGDGKWAGTGCTDIDECAGSNDCASGAAGGACSNVLGGYTCACQPGFVGDGKVSGTGCTDIDECSGTNDCVAANANGTCSNTAGGYTCGCTAPYSGDGKTTGKGCQWLPDLLWYRFDGETQYVENSATNPPLGAETAIIHGAETQAGAGQCLRALVGTGNTSTNDYVETGWATNLSGSWTISFWTSNITPSPTLFYIFGDTSANSFRCFTNGVAGANNWILRGGGLDDVLAPGAATVDAAVTTFVYDATVAEVRAYVNGALVNTVAQPPLSIVGSAFKLGYGTNIALPEGGLMDEYRVYSVALPASEVAKLAQTAEVCK</sequence>
<dbReference type="InterPro" id="IPR013320">
    <property type="entry name" value="ConA-like_dom_sf"/>
</dbReference>
<dbReference type="InterPro" id="IPR009030">
    <property type="entry name" value="Growth_fac_rcpt_cys_sf"/>
</dbReference>
<dbReference type="InterPro" id="IPR000742">
    <property type="entry name" value="EGF"/>
</dbReference>
<feature type="compositionally biased region" description="Low complexity" evidence="5">
    <location>
        <begin position="30"/>
        <end position="45"/>
    </location>
</feature>
<keyword evidence="2" id="KW-0732">Signal</keyword>
<feature type="domain" description="EGF-like" evidence="6">
    <location>
        <begin position="329"/>
        <end position="375"/>
    </location>
</feature>
<dbReference type="FunFam" id="2.10.25.10:FF:000038">
    <property type="entry name" value="Fibrillin 2"/>
    <property type="match status" value="4"/>
</dbReference>
<reference evidence="7 8" key="1">
    <citation type="submission" date="2015-08" db="EMBL/GenBank/DDBJ databases">
        <authorList>
            <person name="Babu N.S."/>
            <person name="Beckwith C.J."/>
            <person name="Beseler K.G."/>
            <person name="Brison A."/>
            <person name="Carone J.V."/>
            <person name="Caskin T.P."/>
            <person name="Diamond M."/>
            <person name="Durham M.E."/>
            <person name="Foxe J.M."/>
            <person name="Go M."/>
            <person name="Henderson B.A."/>
            <person name="Jones I.B."/>
            <person name="McGettigan J.A."/>
            <person name="Micheletti S.J."/>
            <person name="Nasrallah M.E."/>
            <person name="Ortiz D."/>
            <person name="Piller C.R."/>
            <person name="Privatt S.R."/>
            <person name="Schneider S.L."/>
            <person name="Sharp S."/>
            <person name="Smith T.C."/>
            <person name="Stanton J.D."/>
            <person name="Ullery H.E."/>
            <person name="Wilson R.J."/>
            <person name="Serrano M.G."/>
            <person name="Buck G."/>
            <person name="Lee V."/>
            <person name="Wang Y."/>
            <person name="Carvalho R."/>
            <person name="Voegtly L."/>
            <person name="Shi R."/>
            <person name="Duckworth R."/>
            <person name="Johnson A."/>
            <person name="Loviza R."/>
            <person name="Walstead R."/>
            <person name="Shah Z."/>
            <person name="Kiflezghi M."/>
            <person name="Wade K."/>
            <person name="Ball S.L."/>
            <person name="Bradley K.W."/>
            <person name="Asai D.J."/>
            <person name="Bowman C.A."/>
            <person name="Russell D.A."/>
            <person name="Pope W.H."/>
            <person name="Jacobs-Sera D."/>
            <person name="Hendrix R.W."/>
            <person name="Hatfull G.F."/>
        </authorList>
    </citation>
    <scope>NUCLEOTIDE SEQUENCE [LARGE SCALE GENOMIC DNA]</scope>
    <source>
        <strain evidence="7 8">DSM 27648</strain>
    </source>
</reference>
<dbReference type="SMART" id="SM00181">
    <property type="entry name" value="EGF"/>
    <property type="match status" value="7"/>
</dbReference>
<evidence type="ECO:0000256" key="1">
    <source>
        <dbReference type="ARBA" id="ARBA00022536"/>
    </source>
</evidence>
<proteinExistence type="predicted"/>
<feature type="region of interest" description="Disordered" evidence="5">
    <location>
        <begin position="1"/>
        <end position="49"/>
    </location>
</feature>
<dbReference type="AlphaFoldDB" id="A0A0K1PZ49"/>
<feature type="domain" description="EGF-like" evidence="6">
    <location>
        <begin position="52"/>
        <end position="86"/>
    </location>
</feature>
<feature type="domain" description="EGF-like" evidence="6">
    <location>
        <begin position="140"/>
        <end position="180"/>
    </location>
</feature>
<dbReference type="PROSITE" id="PS50026">
    <property type="entry name" value="EGF_3"/>
    <property type="match status" value="7"/>
</dbReference>
<feature type="domain" description="EGF-like" evidence="6">
    <location>
        <begin position="93"/>
        <end position="130"/>
    </location>
</feature>
<keyword evidence="8" id="KW-1185">Reference proteome</keyword>
<keyword evidence="1" id="KW-0245">EGF-like domain</keyword>
<dbReference type="Proteomes" id="UP000064967">
    <property type="component" value="Chromosome"/>
</dbReference>
<dbReference type="Gene3D" id="2.60.120.200">
    <property type="match status" value="1"/>
</dbReference>